<dbReference type="GeneID" id="98143850"/>
<evidence type="ECO:0000256" key="1">
    <source>
        <dbReference type="SAM" id="MobiDB-lite"/>
    </source>
</evidence>
<keyword evidence="3" id="KW-1185">Reference proteome</keyword>
<sequence length="98" mass="10520">WIEMKDGEELSFEEVTDLVLRIWGEIACVRVESRRDVRFPDIEILPIFNYRGSSSSSSPPPSGPASSGASGSGRHGPRPGSGSRGHKSSGSFSTPSKK</sequence>
<accession>A0ABR4LZ26</accession>
<proteinExistence type="predicted"/>
<reference evidence="2 3" key="1">
    <citation type="submission" date="2024-07" db="EMBL/GenBank/DDBJ databases">
        <title>Section-level genome sequencing and comparative genomics of Aspergillus sections Usti and Cavernicolus.</title>
        <authorList>
            <consortium name="Lawrence Berkeley National Laboratory"/>
            <person name="Nybo J.L."/>
            <person name="Vesth T.C."/>
            <person name="Theobald S."/>
            <person name="Frisvad J.C."/>
            <person name="Larsen T.O."/>
            <person name="Kjaerboelling I."/>
            <person name="Rothschild-Mancinelli K."/>
            <person name="Lyhne E.K."/>
            <person name="Kogle M.E."/>
            <person name="Barry K."/>
            <person name="Clum A."/>
            <person name="Na H."/>
            <person name="Ledsgaard L."/>
            <person name="Lin J."/>
            <person name="Lipzen A."/>
            <person name="Kuo A."/>
            <person name="Riley R."/>
            <person name="Mondo S."/>
            <person name="Labutti K."/>
            <person name="Haridas S."/>
            <person name="Pangalinan J."/>
            <person name="Salamov A.A."/>
            <person name="Simmons B.A."/>
            <person name="Magnuson J.K."/>
            <person name="Chen J."/>
            <person name="Drula E."/>
            <person name="Henrissat B."/>
            <person name="Wiebenga A."/>
            <person name="Lubbers R.J."/>
            <person name="Gomes A.C."/>
            <person name="Macurrencykelacurrency M.R."/>
            <person name="Stajich J."/>
            <person name="Grigoriev I.V."/>
            <person name="Mortensen U.H."/>
            <person name="De Vries R.P."/>
            <person name="Baker S.E."/>
            <person name="Andersen M.R."/>
        </authorList>
    </citation>
    <scope>NUCLEOTIDE SEQUENCE [LARGE SCALE GENOMIC DNA]</scope>
    <source>
        <strain evidence="2 3">CBS 449.75</strain>
    </source>
</reference>
<evidence type="ECO:0000313" key="2">
    <source>
        <dbReference type="EMBL" id="KAL2868557.1"/>
    </source>
</evidence>
<feature type="region of interest" description="Disordered" evidence="1">
    <location>
        <begin position="50"/>
        <end position="98"/>
    </location>
</feature>
<gene>
    <name evidence="2" type="ORF">BJX67DRAFT_349792</name>
</gene>
<feature type="non-terminal residue" evidence="2">
    <location>
        <position position="1"/>
    </location>
</feature>
<dbReference type="EMBL" id="JBFXLQ010000013">
    <property type="protein sequence ID" value="KAL2868557.1"/>
    <property type="molecule type" value="Genomic_DNA"/>
</dbReference>
<protein>
    <submittedName>
        <fullName evidence="2">Uncharacterized protein</fullName>
    </submittedName>
</protein>
<dbReference type="RefSeq" id="XP_070887536.1">
    <property type="nucleotide sequence ID" value="XM_071028778.1"/>
</dbReference>
<organism evidence="2 3">
    <name type="scientific">Aspergillus lucknowensis</name>
    <dbReference type="NCBI Taxonomy" id="176173"/>
    <lineage>
        <taxon>Eukaryota</taxon>
        <taxon>Fungi</taxon>
        <taxon>Dikarya</taxon>
        <taxon>Ascomycota</taxon>
        <taxon>Pezizomycotina</taxon>
        <taxon>Eurotiomycetes</taxon>
        <taxon>Eurotiomycetidae</taxon>
        <taxon>Eurotiales</taxon>
        <taxon>Aspergillaceae</taxon>
        <taxon>Aspergillus</taxon>
        <taxon>Aspergillus subgen. Nidulantes</taxon>
    </lineage>
</organism>
<comment type="caution">
    <text evidence="2">The sequence shown here is derived from an EMBL/GenBank/DDBJ whole genome shotgun (WGS) entry which is preliminary data.</text>
</comment>
<dbReference type="Proteomes" id="UP001610432">
    <property type="component" value="Unassembled WGS sequence"/>
</dbReference>
<name>A0ABR4LZ26_9EURO</name>
<evidence type="ECO:0000313" key="3">
    <source>
        <dbReference type="Proteomes" id="UP001610432"/>
    </source>
</evidence>